<accession>A0A1G2BKN8</accession>
<keyword evidence="1" id="KW-0472">Membrane</keyword>
<gene>
    <name evidence="2" type="ORF">A2677_01590</name>
</gene>
<organism evidence="2 3">
    <name type="scientific">Candidatus Komeilibacteria bacterium RIFCSPHIGHO2_01_FULL_52_14</name>
    <dbReference type="NCBI Taxonomy" id="1798549"/>
    <lineage>
        <taxon>Bacteria</taxon>
        <taxon>Candidatus Komeiliibacteriota</taxon>
    </lineage>
</organism>
<dbReference type="PANTHER" id="PTHR23526">
    <property type="entry name" value="INTEGRAL MEMBRANE TRANSPORT PROTEIN-RELATED"/>
    <property type="match status" value="1"/>
</dbReference>
<sequence>MKKVIALAVSFLPTHMRPEIRELYLSTLIANFGVAMVLLFEPIFLYTRGYSIQQIALFFIIVYVLYIVLMPIGGHVAKEFGYEHSIFISTFIFIAYYFALYNITNSPILFLVTPALYALQKAFYWPAYHADFARYANRLEDAREVGGLESMVLIVNVLAPFVAGSIVQFFGFGALFICVSIILVLSNLPLMVTRETFVPKSFPYGTAFRNLFSPERRLEFITYLGYGEELIALTIWPIFMSIVVGNFFNLGGIIAISAFITALFALYVGRRSDLRNKRLTLRVGSFIYSMTWLQRALVHSPLGVLASDTLGRLGKELISVPLVSLTYEEAQRSSIMQTVIFFEMSLSVGKLIALALVYTLAAVLAGTAAFTVFFVFAGLMALLYGARTYVS</sequence>
<dbReference type="EMBL" id="MHKK01000024">
    <property type="protein sequence ID" value="OGY89783.1"/>
    <property type="molecule type" value="Genomic_DNA"/>
</dbReference>
<protein>
    <recommendedName>
        <fullName evidence="4">Major facilitator superfamily (MFS) profile domain-containing protein</fullName>
    </recommendedName>
</protein>
<dbReference type="InterPro" id="IPR036259">
    <property type="entry name" value="MFS_trans_sf"/>
</dbReference>
<proteinExistence type="predicted"/>
<comment type="caution">
    <text evidence="2">The sequence shown here is derived from an EMBL/GenBank/DDBJ whole genome shotgun (WGS) entry which is preliminary data.</text>
</comment>
<keyword evidence="1" id="KW-0812">Transmembrane</keyword>
<dbReference type="PANTHER" id="PTHR23526:SF2">
    <property type="entry name" value="MAJOR FACILITATOR SUPERFAMILY (MFS) PROFILE DOMAIN-CONTAINING PROTEIN"/>
    <property type="match status" value="1"/>
</dbReference>
<dbReference type="AlphaFoldDB" id="A0A1G2BKN8"/>
<keyword evidence="1" id="KW-1133">Transmembrane helix</keyword>
<feature type="transmembrane region" description="Helical" evidence="1">
    <location>
        <begin position="84"/>
        <end position="101"/>
    </location>
</feature>
<name>A0A1G2BKN8_9BACT</name>
<dbReference type="Pfam" id="PF07690">
    <property type="entry name" value="MFS_1"/>
    <property type="match status" value="1"/>
</dbReference>
<feature type="transmembrane region" description="Helical" evidence="1">
    <location>
        <begin position="339"/>
        <end position="361"/>
    </location>
</feature>
<feature type="transmembrane region" description="Helical" evidence="1">
    <location>
        <begin position="157"/>
        <end position="185"/>
    </location>
</feature>
<feature type="transmembrane region" description="Helical" evidence="1">
    <location>
        <begin position="250"/>
        <end position="269"/>
    </location>
</feature>
<feature type="transmembrane region" description="Helical" evidence="1">
    <location>
        <begin position="55"/>
        <end position="72"/>
    </location>
</feature>
<dbReference type="GO" id="GO:0022857">
    <property type="term" value="F:transmembrane transporter activity"/>
    <property type="evidence" value="ECO:0007669"/>
    <property type="project" value="InterPro"/>
</dbReference>
<dbReference type="SUPFAM" id="SSF103473">
    <property type="entry name" value="MFS general substrate transporter"/>
    <property type="match status" value="2"/>
</dbReference>
<evidence type="ECO:0000313" key="2">
    <source>
        <dbReference type="EMBL" id="OGY89783.1"/>
    </source>
</evidence>
<feature type="transmembrane region" description="Helical" evidence="1">
    <location>
        <begin position="26"/>
        <end position="46"/>
    </location>
</feature>
<evidence type="ECO:0008006" key="4">
    <source>
        <dbReference type="Google" id="ProtNLM"/>
    </source>
</evidence>
<feature type="transmembrane region" description="Helical" evidence="1">
    <location>
        <begin position="220"/>
        <end position="244"/>
    </location>
</feature>
<dbReference type="InterPro" id="IPR011701">
    <property type="entry name" value="MFS"/>
</dbReference>
<evidence type="ECO:0000313" key="3">
    <source>
        <dbReference type="Proteomes" id="UP000177817"/>
    </source>
</evidence>
<reference evidence="2 3" key="1">
    <citation type="journal article" date="2016" name="Nat. Commun.">
        <title>Thousands of microbial genomes shed light on interconnected biogeochemical processes in an aquifer system.</title>
        <authorList>
            <person name="Anantharaman K."/>
            <person name="Brown C.T."/>
            <person name="Hug L.A."/>
            <person name="Sharon I."/>
            <person name="Castelle C.J."/>
            <person name="Probst A.J."/>
            <person name="Thomas B.C."/>
            <person name="Singh A."/>
            <person name="Wilkins M.J."/>
            <person name="Karaoz U."/>
            <person name="Brodie E.L."/>
            <person name="Williams K.H."/>
            <person name="Hubbard S.S."/>
            <person name="Banfield J.F."/>
        </authorList>
    </citation>
    <scope>NUCLEOTIDE SEQUENCE [LARGE SCALE GENOMIC DNA]</scope>
</reference>
<dbReference type="Proteomes" id="UP000177817">
    <property type="component" value="Unassembled WGS sequence"/>
</dbReference>
<dbReference type="InterPro" id="IPR052528">
    <property type="entry name" value="Sugar_transport-like"/>
</dbReference>
<dbReference type="Gene3D" id="1.20.1250.20">
    <property type="entry name" value="MFS general substrate transporter like domains"/>
    <property type="match status" value="1"/>
</dbReference>
<evidence type="ECO:0000256" key="1">
    <source>
        <dbReference type="SAM" id="Phobius"/>
    </source>
</evidence>
<feature type="transmembrane region" description="Helical" evidence="1">
    <location>
        <begin position="367"/>
        <end position="386"/>
    </location>
</feature>